<accession>M2XQU6</accession>
<dbReference type="EMBL" id="KB454722">
    <property type="protein sequence ID" value="EME25912.1"/>
    <property type="molecule type" value="Genomic_DNA"/>
</dbReference>
<reference evidence="4" key="1">
    <citation type="journal article" date="2013" name="Science">
        <title>Gene transfer from bacteria and archaea facilitated evolution of an extremophilic eukaryote.</title>
        <authorList>
            <person name="Schonknecht G."/>
            <person name="Chen W.H."/>
            <person name="Ternes C.M."/>
            <person name="Barbier G.G."/>
            <person name="Shrestha R.P."/>
            <person name="Stanke M."/>
            <person name="Brautigam A."/>
            <person name="Baker B.J."/>
            <person name="Banfield J.F."/>
            <person name="Garavito R.M."/>
            <person name="Carr K."/>
            <person name="Wilkerson C."/>
            <person name="Rensing S.A."/>
            <person name="Gagneul D."/>
            <person name="Dickenson N.E."/>
            <person name="Oesterhelt C."/>
            <person name="Lercher M.J."/>
            <person name="Weber A.P."/>
        </authorList>
    </citation>
    <scope>NUCLEOTIDE SEQUENCE [LARGE SCALE GENOMIC DNA]</scope>
    <source>
        <strain evidence="4">074W</strain>
    </source>
</reference>
<evidence type="ECO:0000313" key="2">
    <source>
        <dbReference type="EMBL" id="EME25912.1"/>
    </source>
</evidence>
<evidence type="ECO:0000313" key="3">
    <source>
        <dbReference type="EMBL" id="EME26013.1"/>
    </source>
</evidence>
<dbReference type="KEGG" id="gsl:Gasu_64280"/>
<dbReference type="Gramene" id="EME25912">
    <property type="protein sequence ID" value="EME25912"/>
    <property type="gene ID" value="Gasu_64280"/>
</dbReference>
<dbReference type="Gramene" id="EME26013">
    <property type="protein sequence ID" value="EME26013"/>
    <property type="gene ID" value="Gasu_63320"/>
</dbReference>
<gene>
    <name evidence="3" type="ORF">Gasu_63320</name>
    <name evidence="2" type="ORF">Gasu_64280</name>
</gene>
<reference evidence="3" key="2">
    <citation type="journal article" date="2013" name="Science">
        <title>Gene Transfer from Bacteria and Archaea Facilitated Evolution of an Extremophilic Eukaryote.</title>
        <authorList>
            <person name="Schoenknecht G."/>
            <person name="Chen W.-H."/>
            <person name="Ternes C.M."/>
            <person name="Barbier G.G."/>
            <person name="Shrestha R.P."/>
            <person name="Stanke M."/>
            <person name="Brautigam A."/>
            <person name="Baker B.J."/>
            <person name="Banfield J.F."/>
            <person name="Garavito R.M."/>
            <person name="Carr K."/>
            <person name="Wilkerson C."/>
            <person name="Rensing S.A."/>
            <person name="Gagneul D."/>
            <person name="Dickenson N.E."/>
            <person name="Oesterhelt C."/>
            <person name="Lercher M.J."/>
            <person name="Weber A.P.M."/>
        </authorList>
    </citation>
    <scope>NUCLEOTIDE SEQUENCE</scope>
    <source>
        <strain evidence="3">074W</strain>
    </source>
</reference>
<protein>
    <submittedName>
        <fullName evidence="3">Uncharacterized protein</fullName>
    </submittedName>
</protein>
<feature type="transmembrane region" description="Helical" evidence="1">
    <location>
        <begin position="33"/>
        <end position="51"/>
    </location>
</feature>
<evidence type="ECO:0000313" key="4">
    <source>
        <dbReference type="Proteomes" id="UP000030680"/>
    </source>
</evidence>
<dbReference type="Proteomes" id="UP000030680">
    <property type="component" value="Unassembled WGS sequence"/>
</dbReference>
<dbReference type="RefSeq" id="XP_005702533.1">
    <property type="nucleotide sequence ID" value="XM_005702476.1"/>
</dbReference>
<keyword evidence="1" id="KW-0812">Transmembrane</keyword>
<dbReference type="AlphaFoldDB" id="M2XQU6"/>
<dbReference type="RefSeq" id="XP_005702432.1">
    <property type="nucleotide sequence ID" value="XM_005702375.1"/>
</dbReference>
<keyword evidence="1" id="KW-0472">Membrane</keyword>
<proteinExistence type="predicted"/>
<keyword evidence="1" id="KW-1133">Transmembrane helix</keyword>
<dbReference type="GeneID" id="17084906"/>
<name>M2XQU6_GALSU</name>
<organism evidence="3 4">
    <name type="scientific">Galdieria sulphuraria</name>
    <name type="common">Red alga</name>
    <dbReference type="NCBI Taxonomy" id="130081"/>
    <lineage>
        <taxon>Eukaryota</taxon>
        <taxon>Rhodophyta</taxon>
        <taxon>Bangiophyceae</taxon>
        <taxon>Galdieriales</taxon>
        <taxon>Galdieriaceae</taxon>
        <taxon>Galdieria</taxon>
    </lineage>
</organism>
<dbReference type="EMBL" id="KB454650">
    <property type="protein sequence ID" value="EME26013.1"/>
    <property type="molecule type" value="Genomic_DNA"/>
</dbReference>
<dbReference type="KEGG" id="gsl:Gasu_63320"/>
<feature type="transmembrane region" description="Helical" evidence="1">
    <location>
        <begin position="63"/>
        <end position="82"/>
    </location>
</feature>
<sequence>MQDTIPPSNWKLHNSLKGASVVKALNLLDKWTSIIYVSFLSLAVHSFIKIHRVVLSSEFRIDCSIFLICTTLTIYLNFTYFMQDLLLFHFWSCMEICELYCQEKSKDKGV</sequence>
<keyword evidence="4" id="KW-1185">Reference proteome</keyword>
<evidence type="ECO:0000256" key="1">
    <source>
        <dbReference type="SAM" id="Phobius"/>
    </source>
</evidence>
<dbReference type="GeneID" id="17085003"/>